<protein>
    <submittedName>
        <fullName evidence="1">Uncharacterized protein</fullName>
    </submittedName>
</protein>
<comment type="caution">
    <text evidence="1">The sequence shown here is derived from an EMBL/GenBank/DDBJ whole genome shotgun (WGS) entry which is preliminary data.</text>
</comment>
<evidence type="ECO:0000313" key="1">
    <source>
        <dbReference type="EMBL" id="KAK4073296.1"/>
    </source>
</evidence>
<reference evidence="1 2" key="1">
    <citation type="journal article" date="2024" name="Microbiol. Resour. Announc.">
        <title>Genome annotations for the ascomycete fungi Trichoderma harzianum, Trichoderma aggressivum, and Purpureocillium lilacinum.</title>
        <authorList>
            <person name="Beijen E.P.W."/>
            <person name="Ohm R.A."/>
        </authorList>
    </citation>
    <scope>NUCLEOTIDE SEQUENCE [LARGE SCALE GENOMIC DNA]</scope>
    <source>
        <strain evidence="1 2">CBS 150709</strain>
    </source>
</reference>
<name>A0ABR0BF09_PURLI</name>
<sequence>MCRATWSGIIMPPSSPMPLRELVCRQSKLLKNPLFWKSHHLYLLGSGFEFAGERINLEPGASYGLDPHNGNTEADSYAEGSPGFEARRLALSSARLTKYSSVTNLLVGEGLPFQRRLDDIRFSFGRTECELLCILLCRDEIPTQQPGHIPPLLGYTHYADIIGKRQSIIKRRRNPSTRTDRLFWQRVSQISPPDWSQDPYFFCILLSIAQHHERLAGKSLPSNFRSCLLVTNVPDTEFIYLYEAEIASKFLRAIDSPHQSTEQTPPVGSGAEGLHWSLTTSCLGGAARTNSFGSRLRRRGTCGKAPMTYSGSRQFFCELDTASRGFARRIEMFSGLSAELEYCIKRVRRRLSDRGNQYDLRTDLEARKKAAEVTAAVFLAAGTVSVGDGSTATMHIARGIGRGGDGF</sequence>
<organism evidence="1 2">
    <name type="scientific">Purpureocillium lilacinum</name>
    <name type="common">Paecilomyces lilacinus</name>
    <dbReference type="NCBI Taxonomy" id="33203"/>
    <lineage>
        <taxon>Eukaryota</taxon>
        <taxon>Fungi</taxon>
        <taxon>Dikarya</taxon>
        <taxon>Ascomycota</taxon>
        <taxon>Pezizomycotina</taxon>
        <taxon>Sordariomycetes</taxon>
        <taxon>Hypocreomycetidae</taxon>
        <taxon>Hypocreales</taxon>
        <taxon>Ophiocordycipitaceae</taxon>
        <taxon>Purpureocillium</taxon>
    </lineage>
</organism>
<keyword evidence="2" id="KW-1185">Reference proteome</keyword>
<accession>A0ABR0BF09</accession>
<dbReference type="EMBL" id="JAWRVI010000165">
    <property type="protein sequence ID" value="KAK4073296.1"/>
    <property type="molecule type" value="Genomic_DNA"/>
</dbReference>
<proteinExistence type="predicted"/>
<dbReference type="Proteomes" id="UP001287286">
    <property type="component" value="Unassembled WGS sequence"/>
</dbReference>
<gene>
    <name evidence="1" type="ORF">Purlil1_13096</name>
</gene>
<evidence type="ECO:0000313" key="2">
    <source>
        <dbReference type="Proteomes" id="UP001287286"/>
    </source>
</evidence>